<name>A0A849CLY9_PASMD</name>
<dbReference type="InterPro" id="IPR003140">
    <property type="entry name" value="PLipase/COase/thioEstase"/>
</dbReference>
<dbReference type="AlphaFoldDB" id="A0A849CLY9"/>
<evidence type="ECO:0000256" key="2">
    <source>
        <dbReference type="SAM" id="SignalP"/>
    </source>
</evidence>
<dbReference type="Gene3D" id="3.40.50.1820">
    <property type="entry name" value="alpha/beta hydrolase"/>
    <property type="match status" value="1"/>
</dbReference>
<dbReference type="PANTHER" id="PTHR43037:SF1">
    <property type="entry name" value="BLL1128 PROTEIN"/>
    <property type="match status" value="1"/>
</dbReference>
<evidence type="ECO:0000256" key="1">
    <source>
        <dbReference type="ARBA" id="ARBA00022729"/>
    </source>
</evidence>
<dbReference type="PANTHER" id="PTHR43037">
    <property type="entry name" value="UNNAMED PRODUCT-RELATED"/>
    <property type="match status" value="1"/>
</dbReference>
<dbReference type="RefSeq" id="WP_014668371.1">
    <property type="nucleotide sequence ID" value="NZ_CP090428.1"/>
</dbReference>
<comment type="caution">
    <text evidence="5">The sequence shown here is derived from an EMBL/GenBank/DDBJ whole genome shotgun (WGS) entry which is preliminary data.</text>
</comment>
<dbReference type="Pfam" id="PF18435">
    <property type="entry name" value="EstA_Ig_like"/>
    <property type="match status" value="1"/>
</dbReference>
<protein>
    <submittedName>
        <fullName evidence="5">Phospholipase</fullName>
    </submittedName>
</protein>
<dbReference type="InterPro" id="IPR041172">
    <property type="entry name" value="EstA_Ig-like_N"/>
</dbReference>
<dbReference type="Gene3D" id="2.60.40.2180">
    <property type="match status" value="1"/>
</dbReference>
<reference evidence="5 6" key="1">
    <citation type="journal article" date="2018" name="Front. Microbiol.">
        <title>Genetic and Phylogenetic Characteristics of Pasteurella multocida Isolates From Different Host Species.</title>
        <authorList>
            <person name="Peng Z."/>
            <person name="Liang W."/>
            <person name="Wang F."/>
            <person name="Xu Z."/>
            <person name="Xie Z."/>
            <person name="Lian Z."/>
            <person name="Hua L."/>
            <person name="Zhou R."/>
            <person name="Chen H."/>
            <person name="Wu B."/>
        </authorList>
    </citation>
    <scope>NUCLEOTIDE SEQUENCE [LARGE SCALE GENOMIC DNA]</scope>
    <source>
        <strain evidence="5 6">HNA06</strain>
    </source>
</reference>
<evidence type="ECO:0000259" key="4">
    <source>
        <dbReference type="Pfam" id="PF18435"/>
    </source>
</evidence>
<dbReference type="InterPro" id="IPR050955">
    <property type="entry name" value="Plant_Biomass_Hydrol_Est"/>
</dbReference>
<evidence type="ECO:0000259" key="3">
    <source>
        <dbReference type="Pfam" id="PF02230"/>
    </source>
</evidence>
<feature type="domain" description="Phospholipase/carboxylesterase/thioesterase" evidence="3">
    <location>
        <begin position="287"/>
        <end position="407"/>
    </location>
</feature>
<dbReference type="InterPro" id="IPR029058">
    <property type="entry name" value="AB_hydrolase_fold"/>
</dbReference>
<accession>A0A849CLY9</accession>
<feature type="domain" description="Esterase Ig-like N-terminal" evidence="4">
    <location>
        <begin position="35"/>
        <end position="178"/>
    </location>
</feature>
<dbReference type="SUPFAM" id="SSF53474">
    <property type="entry name" value="alpha/beta-Hydrolases"/>
    <property type="match status" value="1"/>
</dbReference>
<gene>
    <name evidence="5" type="ORF">C2800_07730</name>
</gene>
<feature type="chain" id="PRO_5032904928" evidence="2">
    <location>
        <begin position="20"/>
        <end position="446"/>
    </location>
</feature>
<dbReference type="Proteomes" id="UP000540079">
    <property type="component" value="Unassembled WGS sequence"/>
</dbReference>
<dbReference type="EMBL" id="PPVL01000007">
    <property type="protein sequence ID" value="NNI79304.1"/>
    <property type="molecule type" value="Genomic_DNA"/>
</dbReference>
<proteinExistence type="predicted"/>
<keyword evidence="1 2" id="KW-0732">Signal</keyword>
<dbReference type="Pfam" id="PF02230">
    <property type="entry name" value="Abhydrolase_2"/>
    <property type="match status" value="1"/>
</dbReference>
<dbReference type="GO" id="GO:0016787">
    <property type="term" value="F:hydrolase activity"/>
    <property type="evidence" value="ECO:0007669"/>
    <property type="project" value="InterPro"/>
</dbReference>
<feature type="signal peptide" evidence="2">
    <location>
        <begin position="1"/>
        <end position="19"/>
    </location>
</feature>
<evidence type="ECO:0000313" key="5">
    <source>
        <dbReference type="EMBL" id="NNI79304.1"/>
    </source>
</evidence>
<organism evidence="5 6">
    <name type="scientific">Pasteurella multocida</name>
    <dbReference type="NCBI Taxonomy" id="747"/>
    <lineage>
        <taxon>Bacteria</taxon>
        <taxon>Pseudomonadati</taxon>
        <taxon>Pseudomonadota</taxon>
        <taxon>Gammaproteobacteria</taxon>
        <taxon>Pasteurellales</taxon>
        <taxon>Pasteurellaceae</taxon>
        <taxon>Pasteurella</taxon>
    </lineage>
</organism>
<evidence type="ECO:0000313" key="6">
    <source>
        <dbReference type="Proteomes" id="UP000540079"/>
    </source>
</evidence>
<sequence>MLRQILILACVSFPFVSMATTQIPDVAKPPQAIQATLLADVTEKGAKITGIALEYEANILAGTDLRQLYQIQTALEQTTSEPRTLLKAYVNNQPSRTHRPQAGKFVILELDERDKNADFYALKVENNQAMKFKAKDKTGQMIEVEKVQANRVPEFYGDKLIYSIQQTGLLKLTNGTTLMPSEIKQPAVQEKINIAYLDHFSAHRVWHTQQDNQLLYRFYQPAVDSGKKYPLTLFLHGSGQVGKDNLAHLLSSKGAIATLLYEDGFVLAPQYDAVFDAFDKTGIHWQTDNRHQLLFKLLDDVIASHPNIDTQRIYVIGLSRGAEGGLYLLQKRPHFFAGALLMSGREANTLEWIEGNASVQHLSALKNTPIWFFHSIEDKVSPVAGSRINYAILKDEVKSDKVKYTEFTMQQAGDNGIVNNNPHNTWDAVFNSPEAVMWLLNQRLTK</sequence>